<dbReference type="InterPro" id="IPR003825">
    <property type="entry name" value="Colicin-V_CvpA"/>
</dbReference>
<gene>
    <name evidence="6" type="ORF">CQA66_04140</name>
</gene>
<feature type="transmembrane region" description="Helical" evidence="5">
    <location>
        <begin position="6"/>
        <end position="23"/>
    </location>
</feature>
<evidence type="ECO:0000313" key="7">
    <source>
        <dbReference type="Proteomes" id="UP000256424"/>
    </source>
</evidence>
<feature type="transmembrane region" description="Helical" evidence="5">
    <location>
        <begin position="67"/>
        <end position="95"/>
    </location>
</feature>
<comment type="subcellular location">
    <subcellularLocation>
        <location evidence="1">Membrane</location>
        <topology evidence="1">Multi-pass membrane protein</topology>
    </subcellularLocation>
</comment>
<accession>A0A3D8J661</accession>
<dbReference type="GO" id="GO:0009403">
    <property type="term" value="P:toxin biosynthetic process"/>
    <property type="evidence" value="ECO:0007669"/>
    <property type="project" value="InterPro"/>
</dbReference>
<proteinExistence type="predicted"/>
<evidence type="ECO:0000256" key="2">
    <source>
        <dbReference type="ARBA" id="ARBA00022692"/>
    </source>
</evidence>
<keyword evidence="7" id="KW-1185">Reference proteome</keyword>
<keyword evidence="2 5" id="KW-0812">Transmembrane</keyword>
<dbReference type="PANTHER" id="PTHR37306:SF1">
    <property type="entry name" value="COLICIN V PRODUCTION PROTEIN"/>
    <property type="match status" value="1"/>
</dbReference>
<feature type="transmembrane region" description="Helical" evidence="5">
    <location>
        <begin position="30"/>
        <end position="47"/>
    </location>
</feature>
<reference evidence="6 7" key="1">
    <citation type="submission" date="2018-04" db="EMBL/GenBank/DDBJ databases">
        <title>Novel Campyloabacter and Helicobacter Species and Strains.</title>
        <authorList>
            <person name="Mannion A.J."/>
            <person name="Shen Z."/>
            <person name="Fox J.G."/>
        </authorList>
    </citation>
    <scope>NUCLEOTIDE SEQUENCE [LARGE SCALE GENOMIC DNA]</scope>
    <source>
        <strain evidence="6 7">MIT 97-5075</strain>
    </source>
</reference>
<dbReference type="AlphaFoldDB" id="A0A3D8J661"/>
<dbReference type="EMBL" id="NXLW01000006">
    <property type="protein sequence ID" value="RDU72606.1"/>
    <property type="molecule type" value="Genomic_DNA"/>
</dbReference>
<evidence type="ECO:0000313" key="6">
    <source>
        <dbReference type="EMBL" id="RDU72606.1"/>
    </source>
</evidence>
<dbReference type="GO" id="GO:0016020">
    <property type="term" value="C:membrane"/>
    <property type="evidence" value="ECO:0007669"/>
    <property type="project" value="UniProtKB-SubCell"/>
</dbReference>
<dbReference type="Pfam" id="PF02674">
    <property type="entry name" value="Colicin_V"/>
    <property type="match status" value="1"/>
</dbReference>
<evidence type="ECO:0000256" key="5">
    <source>
        <dbReference type="SAM" id="Phobius"/>
    </source>
</evidence>
<dbReference type="Proteomes" id="UP000256424">
    <property type="component" value="Unassembled WGS sequence"/>
</dbReference>
<comment type="caution">
    <text evidence="6">The sequence shown here is derived from an EMBL/GenBank/DDBJ whole genome shotgun (WGS) entry which is preliminary data.</text>
</comment>
<name>A0A3D8J661_9HELI</name>
<protein>
    <submittedName>
        <fullName evidence="6">CvpA family protein</fullName>
    </submittedName>
</protein>
<feature type="transmembrane region" description="Helical" evidence="5">
    <location>
        <begin position="107"/>
        <end position="128"/>
    </location>
</feature>
<keyword evidence="3 5" id="KW-1133">Transmembrane helix</keyword>
<organism evidence="6 7">
    <name type="scientific">Helicobacter aurati</name>
    <dbReference type="NCBI Taxonomy" id="137778"/>
    <lineage>
        <taxon>Bacteria</taxon>
        <taxon>Pseudomonadati</taxon>
        <taxon>Campylobacterota</taxon>
        <taxon>Epsilonproteobacteria</taxon>
        <taxon>Campylobacterales</taxon>
        <taxon>Helicobacteraceae</taxon>
        <taxon>Helicobacter</taxon>
    </lineage>
</organism>
<evidence type="ECO:0000256" key="1">
    <source>
        <dbReference type="ARBA" id="ARBA00004141"/>
    </source>
</evidence>
<dbReference type="PANTHER" id="PTHR37306">
    <property type="entry name" value="COLICIN V PRODUCTION PROTEIN"/>
    <property type="match status" value="1"/>
</dbReference>
<evidence type="ECO:0000256" key="4">
    <source>
        <dbReference type="ARBA" id="ARBA00023136"/>
    </source>
</evidence>
<sequence length="197" mass="22218">MESVHYIDIGVTIIVLLLGLRGLKNGLVHEVASMLGIVLGIYLASQYCVDLSKYLKYAGLEFQNETVLWSLTFVIIFALMWIGFLVVGATIATFMTTTPQLAIINYSGGYIFAVLKYAVILSLLVYAFSQIEFLKSPIKDFTKQTVSYPIMYEIAEKIINMETIQNIQKQYEEQKETDKAIEKAKKHITESLPKVKG</sequence>
<evidence type="ECO:0000256" key="3">
    <source>
        <dbReference type="ARBA" id="ARBA00022989"/>
    </source>
</evidence>
<dbReference type="OrthoDB" id="5325224at2"/>
<keyword evidence="4 5" id="KW-0472">Membrane</keyword>